<feature type="active site" evidence="3">
    <location>
        <position position="175"/>
    </location>
</feature>
<dbReference type="RefSeq" id="WP_348827601.1">
    <property type="nucleotide sequence ID" value="NZ_CP098827.1"/>
</dbReference>
<evidence type="ECO:0000256" key="3">
    <source>
        <dbReference type="PIRSR" id="PIRSR000103-1"/>
    </source>
</evidence>
<evidence type="ECO:0000259" key="4">
    <source>
        <dbReference type="Pfam" id="PF03446"/>
    </source>
</evidence>
<evidence type="ECO:0000259" key="5">
    <source>
        <dbReference type="Pfam" id="PF14833"/>
    </source>
</evidence>
<protein>
    <submittedName>
        <fullName evidence="6">NAD(P)-dependent oxidoreductase</fullName>
    </submittedName>
</protein>
<dbReference type="PIRSF" id="PIRSF000103">
    <property type="entry name" value="HIBADH"/>
    <property type="match status" value="1"/>
</dbReference>
<organism evidence="6">
    <name type="scientific">Halomonas sp. RT37</name>
    <dbReference type="NCBI Taxonomy" id="2950872"/>
    <lineage>
        <taxon>Bacteria</taxon>
        <taxon>Pseudomonadati</taxon>
        <taxon>Pseudomonadota</taxon>
        <taxon>Gammaproteobacteria</taxon>
        <taxon>Oceanospirillales</taxon>
        <taxon>Halomonadaceae</taxon>
        <taxon>Halomonas</taxon>
    </lineage>
</organism>
<accession>A0AAU7KLP7</accession>
<dbReference type="EMBL" id="CP098827">
    <property type="protein sequence ID" value="XBO71758.1"/>
    <property type="molecule type" value="Genomic_DNA"/>
</dbReference>
<dbReference type="AlphaFoldDB" id="A0AAU7KLP7"/>
<feature type="domain" description="3-hydroxyisobutyrate dehydrogenase-like NAD-binding" evidence="5">
    <location>
        <begin position="169"/>
        <end position="281"/>
    </location>
</feature>
<keyword evidence="2" id="KW-0520">NAD</keyword>
<dbReference type="SUPFAM" id="SSF51735">
    <property type="entry name" value="NAD(P)-binding Rossmann-fold domains"/>
    <property type="match status" value="1"/>
</dbReference>
<dbReference type="GO" id="GO:0050661">
    <property type="term" value="F:NADP binding"/>
    <property type="evidence" value="ECO:0007669"/>
    <property type="project" value="InterPro"/>
</dbReference>
<evidence type="ECO:0000256" key="1">
    <source>
        <dbReference type="ARBA" id="ARBA00023002"/>
    </source>
</evidence>
<feature type="domain" description="6-phosphogluconate dehydrogenase NADP-binding" evidence="4">
    <location>
        <begin position="7"/>
        <end position="165"/>
    </location>
</feature>
<reference evidence="6" key="1">
    <citation type="submission" date="2022-06" db="EMBL/GenBank/DDBJ databases">
        <title>A novel DMS-producing enzyme.</title>
        <authorList>
            <person name="Zhang Y."/>
        </authorList>
    </citation>
    <scope>NUCLEOTIDE SEQUENCE</scope>
    <source>
        <strain evidence="6">RT37</strain>
    </source>
</reference>
<evidence type="ECO:0000256" key="2">
    <source>
        <dbReference type="ARBA" id="ARBA00023027"/>
    </source>
</evidence>
<sequence length="298" mass="31103">MTTSLHVGLIGVGLMGHGIATSLLRADHRLSFLDHPGNQPSDDLIDKGASALTSAREVAETADLVILCVTGTPQVESVLFDEGGVLEGLKPGQIVVDCSTAIPSSTQAIDARVREAGGRFVDAAMTRTPKEAAEGRLNLIVGADQALFDELKPLFGAFAEHITHGGPVGAGHTLKLLHNFVSLGFTAVLAEASAASRRAGIDDAVLLEVLGNGGGGGVVLERLRPFLTDADPAGFSFSLSNSLKDVGYYQSMSEDLGASRQLSQAITRLYQDIVDAGHGERLVPELVSLLGESQSKQP</sequence>
<dbReference type="InterPro" id="IPR029154">
    <property type="entry name" value="HIBADH-like_NADP-bd"/>
</dbReference>
<name>A0AAU7KLP7_9GAMM</name>
<dbReference type="Pfam" id="PF03446">
    <property type="entry name" value="NAD_binding_2"/>
    <property type="match status" value="1"/>
</dbReference>
<evidence type="ECO:0000313" key="6">
    <source>
        <dbReference type="EMBL" id="XBO71758.1"/>
    </source>
</evidence>
<dbReference type="InterPro" id="IPR013328">
    <property type="entry name" value="6PGD_dom2"/>
</dbReference>
<gene>
    <name evidence="6" type="ORF">NFG58_03305</name>
</gene>
<keyword evidence="1" id="KW-0560">Oxidoreductase</keyword>
<dbReference type="Gene3D" id="3.40.50.720">
    <property type="entry name" value="NAD(P)-binding Rossmann-like Domain"/>
    <property type="match status" value="1"/>
</dbReference>
<dbReference type="Gene3D" id="1.10.1040.10">
    <property type="entry name" value="N-(1-d-carboxylethyl)-l-norvaline Dehydrogenase, domain 2"/>
    <property type="match status" value="1"/>
</dbReference>
<dbReference type="InterPro" id="IPR036291">
    <property type="entry name" value="NAD(P)-bd_dom_sf"/>
</dbReference>
<dbReference type="PANTHER" id="PTHR43060">
    <property type="entry name" value="3-HYDROXYISOBUTYRATE DEHYDROGENASE-LIKE 1, MITOCHONDRIAL-RELATED"/>
    <property type="match status" value="1"/>
</dbReference>
<dbReference type="InterPro" id="IPR015815">
    <property type="entry name" value="HIBADH-related"/>
</dbReference>
<dbReference type="PANTHER" id="PTHR43060:SF15">
    <property type="entry name" value="3-HYDROXYISOBUTYRATE DEHYDROGENASE-LIKE 1, MITOCHONDRIAL-RELATED"/>
    <property type="match status" value="1"/>
</dbReference>
<proteinExistence type="predicted"/>
<dbReference type="GO" id="GO:0051287">
    <property type="term" value="F:NAD binding"/>
    <property type="evidence" value="ECO:0007669"/>
    <property type="project" value="InterPro"/>
</dbReference>
<dbReference type="GO" id="GO:0016491">
    <property type="term" value="F:oxidoreductase activity"/>
    <property type="evidence" value="ECO:0007669"/>
    <property type="project" value="UniProtKB-KW"/>
</dbReference>
<dbReference type="InterPro" id="IPR006115">
    <property type="entry name" value="6PGDH_NADP-bd"/>
</dbReference>
<dbReference type="SUPFAM" id="SSF48179">
    <property type="entry name" value="6-phosphogluconate dehydrogenase C-terminal domain-like"/>
    <property type="match status" value="1"/>
</dbReference>
<dbReference type="Pfam" id="PF14833">
    <property type="entry name" value="NAD_binding_11"/>
    <property type="match status" value="1"/>
</dbReference>
<dbReference type="InterPro" id="IPR008927">
    <property type="entry name" value="6-PGluconate_DH-like_C_sf"/>
</dbReference>